<name>A0AA87Q0T5_RHIRH</name>
<evidence type="ECO:0000256" key="1">
    <source>
        <dbReference type="SAM" id="MobiDB-lite"/>
    </source>
</evidence>
<dbReference type="Proteomes" id="UP000026941">
    <property type="component" value="Unassembled WGS sequence"/>
</dbReference>
<feature type="region of interest" description="Disordered" evidence="1">
    <location>
        <begin position="31"/>
        <end position="59"/>
    </location>
</feature>
<organism evidence="2 3">
    <name type="scientific">Rhizobium rhizogenes NBRC 13257</name>
    <dbReference type="NCBI Taxonomy" id="1220581"/>
    <lineage>
        <taxon>Bacteria</taxon>
        <taxon>Pseudomonadati</taxon>
        <taxon>Pseudomonadota</taxon>
        <taxon>Alphaproteobacteria</taxon>
        <taxon>Hyphomicrobiales</taxon>
        <taxon>Rhizobiaceae</taxon>
        <taxon>Rhizobium/Agrobacterium group</taxon>
        <taxon>Rhizobium</taxon>
    </lineage>
</organism>
<dbReference type="AlphaFoldDB" id="A0AA87Q0T5"/>
<feature type="compositionally biased region" description="Basic and acidic residues" evidence="1">
    <location>
        <begin position="50"/>
        <end position="59"/>
    </location>
</feature>
<dbReference type="EMBL" id="BAYX01000005">
    <property type="protein sequence ID" value="GAJ93361.1"/>
    <property type="molecule type" value="Genomic_DNA"/>
</dbReference>
<reference evidence="2 3" key="1">
    <citation type="submission" date="2014-05" db="EMBL/GenBank/DDBJ databases">
        <title>Whole genome shotgun sequence of Rhizobium rhizogenes NBRC 13257.</title>
        <authorList>
            <person name="Katano-Makiyama Y."/>
            <person name="Hosoyama A."/>
            <person name="Hashimoto M."/>
            <person name="Hosoyama Y."/>
            <person name="Noguchi M."/>
            <person name="Tsuchikane K."/>
            <person name="Kimura A."/>
            <person name="Ohji S."/>
            <person name="Ichikawa N."/>
            <person name="Yamazoe A."/>
            <person name="Fujita N."/>
        </authorList>
    </citation>
    <scope>NUCLEOTIDE SEQUENCE [LARGE SCALE GENOMIC DNA]</scope>
    <source>
        <strain evidence="2 3">NBRC 13257</strain>
    </source>
</reference>
<accession>A0AA87Q0T5</accession>
<proteinExistence type="predicted"/>
<gene>
    <name evidence="2" type="ORF">RRH01S_05_04360</name>
</gene>
<comment type="caution">
    <text evidence="2">The sequence shown here is derived from an EMBL/GenBank/DDBJ whole genome shotgun (WGS) entry which is preliminary data.</text>
</comment>
<evidence type="ECO:0000313" key="3">
    <source>
        <dbReference type="Proteomes" id="UP000026941"/>
    </source>
</evidence>
<evidence type="ECO:0000313" key="2">
    <source>
        <dbReference type="EMBL" id="GAJ93361.1"/>
    </source>
</evidence>
<protein>
    <submittedName>
        <fullName evidence="2">Uncharacterized protein</fullName>
    </submittedName>
</protein>
<sequence length="59" mass="6704">MDVFHSFVPNAAASGRKEFIELKVDYYIQEKNKPPNPRSRGSSHQALELDDIRKDTGAE</sequence>